<comment type="similarity">
    <text evidence="1">Belongs to the glycosyl hydrolase 65 family.</text>
</comment>
<sequence length="761" mass="84746">MGDDMLNISTLNDPAFSPHSLNKYASLMTSANGYMGVRASHEEDYTQQVRGLYLAGLYHCAGRGETNELINLPDVVGIQLEVNGAPFTLLSGETESWNRELDFSDGELRRDLIWCAPSGARVRLASRRFTSMAQLPLLAMQFTVTALDEDVNLEFSTGIDGTQTNSGRQHLDELSLRVFGQQVLQGAWATQSADAEVVITSSIQLSQGAESCFAAKNRRLMQNSALWLKAGDSVTLEKTSWIVQRGRETLSLESFSRRCLNDVQMCAAQGYDALLAASRAEWLKGWQTRRVVVESAIAADQVALDFAHYHLAAMTPLHDERSSIAAKGLTGEGYKGHVFWDTEVFLLPYHLLTEPSTARSLLRYRYLNLPGARAKARRNGWHGALFPWESARSGEEETPEFAAINIRTGLRQKIASAQAEHHLVADIAWAVVNYWHATQDEAFMRTEGVSLLTETAMFWMSRAVEANGRLELHDVIGPDEYTEHVNNNAFTNYMAWHNVSQALHFIPQFGELQPVFAARAADFLQRLWLPDADAQGVLAQDDTFMQKPTINLSKYKAHAGKQTILLDYSRAEVNEMQILKQADVVMLNYMLPDRFSDAECLANLAYYEPRTIHDSSLSKAIHGIVSARCGRVEEGYRLWRDGTQIDLGDEPHSSDDGIHAAATGAIWLGAVQGFAGLSICNGELHLAPALPAQWQRLCVPVRWQGASLTLDITPEAVTLNTSAEIRLWLWGREICLNGQQRYPQSDFFITQIGTATMEKTE</sequence>
<dbReference type="InterPro" id="IPR017045">
    <property type="entry name" value="Malt_Pase/Glycosyl_Hdrlase"/>
</dbReference>
<dbReference type="GO" id="GO:0030246">
    <property type="term" value="F:carbohydrate binding"/>
    <property type="evidence" value="ECO:0007669"/>
    <property type="project" value="InterPro"/>
</dbReference>
<dbReference type="InterPro" id="IPR011013">
    <property type="entry name" value="Gal_mutarotase_sf_dom"/>
</dbReference>
<evidence type="ECO:0000313" key="10">
    <source>
        <dbReference type="Proteomes" id="UP000295530"/>
    </source>
</evidence>
<dbReference type="Gene3D" id="2.70.98.40">
    <property type="entry name" value="Glycoside hydrolase, family 65, N-terminal domain"/>
    <property type="match status" value="1"/>
</dbReference>
<dbReference type="GO" id="GO:0005975">
    <property type="term" value="P:carbohydrate metabolic process"/>
    <property type="evidence" value="ECO:0007669"/>
    <property type="project" value="InterPro"/>
</dbReference>
<dbReference type="InterPro" id="IPR005196">
    <property type="entry name" value="Glyco_hydro_65_N"/>
</dbReference>
<feature type="binding site" evidence="5">
    <location>
        <begin position="340"/>
        <end position="341"/>
    </location>
    <ligand>
        <name>substrate</name>
    </ligand>
</feature>
<dbReference type="SUPFAM" id="SSF74650">
    <property type="entry name" value="Galactose mutarotase-like"/>
    <property type="match status" value="1"/>
</dbReference>
<keyword evidence="3" id="KW-0808">Transferase</keyword>
<dbReference type="GO" id="GO:0016757">
    <property type="term" value="F:glycosyltransferase activity"/>
    <property type="evidence" value="ECO:0007669"/>
    <property type="project" value="UniProtKB-KW"/>
</dbReference>
<dbReference type="PANTHER" id="PTHR11051:SF8">
    <property type="entry name" value="PROTEIN-GLUCOSYLGALACTOSYLHYDROXYLYSINE GLUCOSIDASE"/>
    <property type="match status" value="1"/>
</dbReference>
<dbReference type="InterPro" id="IPR005195">
    <property type="entry name" value="Glyco_hydro_65_M"/>
</dbReference>
<gene>
    <name evidence="9" type="ORF">EC847_101249</name>
</gene>
<keyword evidence="2" id="KW-0328">Glycosyltransferase</keyword>
<evidence type="ECO:0000256" key="1">
    <source>
        <dbReference type="ARBA" id="ARBA00006768"/>
    </source>
</evidence>
<reference evidence="9 10" key="1">
    <citation type="submission" date="2019-03" db="EMBL/GenBank/DDBJ databases">
        <title>Genomic analyses of the natural microbiome of Caenorhabditis elegans.</title>
        <authorList>
            <person name="Samuel B."/>
        </authorList>
    </citation>
    <scope>NUCLEOTIDE SEQUENCE [LARGE SCALE GENOMIC DNA]</scope>
    <source>
        <strain evidence="9 10">BIGb0156</strain>
    </source>
</reference>
<dbReference type="Pfam" id="PF03632">
    <property type="entry name" value="Glyco_hydro_65m"/>
    <property type="match status" value="1"/>
</dbReference>
<dbReference type="EMBL" id="SNVX01000001">
    <property type="protein sequence ID" value="TDN64323.1"/>
    <property type="molecule type" value="Genomic_DNA"/>
</dbReference>
<feature type="active site" description="Proton donor" evidence="4">
    <location>
        <position position="480"/>
    </location>
</feature>
<dbReference type="AlphaFoldDB" id="A0A4R6EX08"/>
<dbReference type="PANTHER" id="PTHR11051">
    <property type="entry name" value="GLYCOSYL HYDROLASE-RELATED"/>
    <property type="match status" value="1"/>
</dbReference>
<protein>
    <submittedName>
        <fullName evidence="9">Putative glycosyl hydrolase</fullName>
    </submittedName>
</protein>
<evidence type="ECO:0000256" key="2">
    <source>
        <dbReference type="ARBA" id="ARBA00022676"/>
    </source>
</evidence>
<evidence type="ECO:0000256" key="3">
    <source>
        <dbReference type="ARBA" id="ARBA00022679"/>
    </source>
</evidence>
<dbReference type="InterPro" id="IPR012341">
    <property type="entry name" value="6hp_glycosidase-like_sf"/>
</dbReference>
<evidence type="ECO:0000313" key="9">
    <source>
        <dbReference type="EMBL" id="TDN64323.1"/>
    </source>
</evidence>
<keyword evidence="9" id="KW-0378">Hydrolase</keyword>
<dbReference type="InterPro" id="IPR037018">
    <property type="entry name" value="GH65_N"/>
</dbReference>
<dbReference type="Gene3D" id="1.50.10.10">
    <property type="match status" value="1"/>
</dbReference>
<name>A0A4R6EX08_SCAGO</name>
<organism evidence="9 10">
    <name type="scientific">Scandinavium goeteborgense</name>
    <dbReference type="NCBI Taxonomy" id="1851514"/>
    <lineage>
        <taxon>Bacteria</taxon>
        <taxon>Pseudomonadati</taxon>
        <taxon>Pseudomonadota</taxon>
        <taxon>Gammaproteobacteria</taxon>
        <taxon>Enterobacterales</taxon>
        <taxon>Enterobacteriaceae</taxon>
        <taxon>Scandinavium</taxon>
    </lineage>
</organism>
<proteinExistence type="inferred from homology"/>
<dbReference type="InterPro" id="IPR008928">
    <property type="entry name" value="6-hairpin_glycosidase_sf"/>
</dbReference>
<dbReference type="InterPro" id="IPR005194">
    <property type="entry name" value="Glyco_hydro_65_C"/>
</dbReference>
<evidence type="ECO:0000256" key="4">
    <source>
        <dbReference type="PIRSR" id="PIRSR036289-50"/>
    </source>
</evidence>
<dbReference type="GO" id="GO:0004553">
    <property type="term" value="F:hydrolase activity, hydrolyzing O-glycosyl compounds"/>
    <property type="evidence" value="ECO:0007669"/>
    <property type="project" value="TreeGrafter"/>
</dbReference>
<feature type="domain" description="Glycoside hydrolase family 65 N-terminal" evidence="8">
    <location>
        <begin position="15"/>
        <end position="242"/>
    </location>
</feature>
<evidence type="ECO:0000259" key="8">
    <source>
        <dbReference type="Pfam" id="PF03636"/>
    </source>
</evidence>
<feature type="domain" description="Glycoside hydrolase family 65 C-terminal" evidence="7">
    <location>
        <begin position="678"/>
        <end position="734"/>
    </location>
</feature>
<dbReference type="SUPFAM" id="SSF48208">
    <property type="entry name" value="Six-hairpin glycosidases"/>
    <property type="match status" value="1"/>
</dbReference>
<feature type="domain" description="Glycoside hydrolase family 65 central catalytic" evidence="6">
    <location>
        <begin position="306"/>
        <end position="667"/>
    </location>
</feature>
<feature type="binding site" evidence="5">
    <location>
        <begin position="580"/>
        <end position="581"/>
    </location>
    <ligand>
        <name>substrate</name>
    </ligand>
</feature>
<dbReference type="Gene3D" id="2.60.420.10">
    <property type="entry name" value="Maltose phosphorylase, domain 3"/>
    <property type="match status" value="1"/>
</dbReference>
<dbReference type="Pfam" id="PF03633">
    <property type="entry name" value="Glyco_hydro_65C"/>
    <property type="match status" value="1"/>
</dbReference>
<dbReference type="Proteomes" id="UP000295530">
    <property type="component" value="Unassembled WGS sequence"/>
</dbReference>
<dbReference type="PIRSF" id="PIRSF036289">
    <property type="entry name" value="Glycosyl_hydrolase_malt_phosph"/>
    <property type="match status" value="1"/>
</dbReference>
<evidence type="ECO:0000256" key="5">
    <source>
        <dbReference type="PIRSR" id="PIRSR036289-51"/>
    </source>
</evidence>
<dbReference type="Pfam" id="PF03636">
    <property type="entry name" value="Glyco_hydro_65N"/>
    <property type="match status" value="1"/>
</dbReference>
<evidence type="ECO:0000259" key="7">
    <source>
        <dbReference type="Pfam" id="PF03633"/>
    </source>
</evidence>
<evidence type="ECO:0000259" key="6">
    <source>
        <dbReference type="Pfam" id="PF03632"/>
    </source>
</evidence>
<keyword evidence="10" id="KW-1185">Reference proteome</keyword>
<comment type="caution">
    <text evidence="9">The sequence shown here is derived from an EMBL/GenBank/DDBJ whole genome shotgun (WGS) entry which is preliminary data.</text>
</comment>
<accession>A0A4R6EX08</accession>